<keyword evidence="1" id="KW-0378">Hydrolase</keyword>
<proteinExistence type="predicted"/>
<evidence type="ECO:0000313" key="1">
    <source>
        <dbReference type="EMBL" id="KAI2385715.1"/>
    </source>
</evidence>
<reference evidence="1" key="1">
    <citation type="journal article" date="2022" name="bioRxiv">
        <title>Population genetic analysis of Ophidiomyces ophidiicola, the causative agent of snake fungal disease, indicates recent introductions to the USA.</title>
        <authorList>
            <person name="Ladner J.T."/>
            <person name="Palmer J.M."/>
            <person name="Ettinger C.L."/>
            <person name="Stajich J.E."/>
            <person name="Farrell T.M."/>
            <person name="Glorioso B.M."/>
            <person name="Lawson B."/>
            <person name="Price S.J."/>
            <person name="Stengle A.G."/>
            <person name="Grear D.A."/>
            <person name="Lorch J.M."/>
        </authorList>
    </citation>
    <scope>NUCLEOTIDE SEQUENCE</scope>
    <source>
        <strain evidence="1">NWHC 24266-5</strain>
    </source>
</reference>
<gene>
    <name evidence="1" type="primary">ubp14</name>
    <name evidence="1" type="ORF">LOY88_003948</name>
</gene>
<protein>
    <submittedName>
        <fullName evidence="1">Ubiquitin C-terminal hydrolase Ubp14</fullName>
        <ecNumber evidence="1">3.4.19.12</ecNumber>
    </submittedName>
</protein>
<sequence length="783" mass="87173">MACLHTASEALHPPTPSQSVYRVDCTQCFDSIDDVSGLNVCLYCFNGGCTGDRDHAKLHRALSGHPLALNIKRSRKPRDEPPPKMSKLAIAPVTEEDRYNTVTKVICYDCEIDNIDPSTSPRLAEVVDGVMSALTFSRKEEVKAWELELTSCEHVLCLNQEKNDSVKAEQLAHCSQCDLRENLWLCLQCGNVGCGRSQFGGVGGNSHALAHAQDSSHTAAVKLNSITPEGSADIFCYSCNEERIDPDLGDHLAHWGIMIADQKKTEKSLTEMQIEQNLSWEFTMTSNDGKDLKPIFGPRFTGLRNLGNSCYLASVLQCLLSLQEFETRYFRPREQPPSASLPAEDLETQLRKIADGLISGRYSVPDSDVVAHTSSEDLPYQSGLSPAMFKHLIGRGHDEFSTMRQQDAFELLLHLFKLISLSNNSDSLNPVASFRFALEQRLQCLSCQKVRYKVDEQDNISVHVPIRRLKEANETGENTRRSGANQASNFQRVSLTECLDIFTGEEIVELTCSGCASKKGFRKRSLFKTFPQNLIVNARRFELVNWVPTKLDIPVDVSDEPLDFSKYLSLGHQEGEILLKDEPSPPKVEFTPNSEAANMLLGMGFPEVRVTKALHATGNTDADAALNWLLSHMDDPDIDTPVVLEQSAKPTEDEAKICQLTDMGIGRATARKALRETSGDIGRAVDWVFSHPEEADDNEEDSVGSKPAELPGSNDITPVFQLRSIICHKGPSVHAGHYVAFVRKQVSSEMGDSWVLFNDEKVVEAGDIEEMKQFAYIYFFRRM</sequence>
<accession>A0ACB8UY07</accession>
<dbReference type="EMBL" id="JALBCA010000055">
    <property type="protein sequence ID" value="KAI2385715.1"/>
    <property type="molecule type" value="Genomic_DNA"/>
</dbReference>
<comment type="caution">
    <text evidence="1">The sequence shown here is derived from an EMBL/GenBank/DDBJ whole genome shotgun (WGS) entry which is preliminary data.</text>
</comment>
<name>A0ACB8UY07_9EURO</name>
<organism evidence="1">
    <name type="scientific">Ophidiomyces ophidiicola</name>
    <dbReference type="NCBI Taxonomy" id="1387563"/>
    <lineage>
        <taxon>Eukaryota</taxon>
        <taxon>Fungi</taxon>
        <taxon>Dikarya</taxon>
        <taxon>Ascomycota</taxon>
        <taxon>Pezizomycotina</taxon>
        <taxon>Eurotiomycetes</taxon>
        <taxon>Eurotiomycetidae</taxon>
        <taxon>Onygenales</taxon>
        <taxon>Onygenaceae</taxon>
        <taxon>Ophidiomyces</taxon>
    </lineage>
</organism>
<dbReference type="EC" id="3.4.19.12" evidence="1"/>